<dbReference type="Pfam" id="PF00561">
    <property type="entry name" value="Abhydrolase_1"/>
    <property type="match status" value="1"/>
</dbReference>
<dbReference type="Proteomes" id="UP000509418">
    <property type="component" value="Chromosome"/>
</dbReference>
<dbReference type="GO" id="GO:0016787">
    <property type="term" value="F:hydrolase activity"/>
    <property type="evidence" value="ECO:0007669"/>
    <property type="project" value="UniProtKB-KW"/>
</dbReference>
<dbReference type="AlphaFoldDB" id="A0A7I0NSS6"/>
<keyword evidence="5" id="KW-1185">Reference proteome</keyword>
<dbReference type="EMBL" id="CP056041">
    <property type="protein sequence ID" value="QKZ16119.1"/>
    <property type="molecule type" value="Genomic_DNA"/>
</dbReference>
<evidence type="ECO:0000313" key="5">
    <source>
        <dbReference type="Proteomes" id="UP000509418"/>
    </source>
</evidence>
<proteinExistence type="predicted"/>
<evidence type="ECO:0000313" key="4">
    <source>
        <dbReference type="EMBL" id="QKZ16119.1"/>
    </source>
</evidence>
<gene>
    <name evidence="4" type="ORF">HUT05_01160</name>
</gene>
<organism evidence="4 5">
    <name type="scientific">Streptomyces chartreusis</name>
    <dbReference type="NCBI Taxonomy" id="1969"/>
    <lineage>
        <taxon>Bacteria</taxon>
        <taxon>Bacillati</taxon>
        <taxon>Actinomycetota</taxon>
        <taxon>Actinomycetes</taxon>
        <taxon>Kitasatosporales</taxon>
        <taxon>Streptomycetaceae</taxon>
        <taxon>Streptomyces</taxon>
    </lineage>
</organism>
<feature type="region of interest" description="Disordered" evidence="2">
    <location>
        <begin position="1"/>
        <end position="22"/>
    </location>
</feature>
<dbReference type="PRINTS" id="PR00412">
    <property type="entry name" value="EPOXHYDRLASE"/>
</dbReference>
<evidence type="ECO:0000259" key="3">
    <source>
        <dbReference type="Pfam" id="PF00561"/>
    </source>
</evidence>
<dbReference type="InterPro" id="IPR000073">
    <property type="entry name" value="AB_hydrolase_1"/>
</dbReference>
<accession>A0A7I0NSS6</accession>
<dbReference type="InterPro" id="IPR029058">
    <property type="entry name" value="AB_hydrolase_fold"/>
</dbReference>
<sequence length="311" mass="34434">MSAHSGVPAPVESEEPRSPCYDAATEEDVEFNKEFRHCFTTVDDVQMHYVVGGEGSQVMVLLHGWPHSWYVYRDIMPSLLPGRTVIAIDLPGMGDSTGDPSSMARAVLAGYVHQLLNHLGYRENVQVVAHDFGVGVAYALAAQYREQVAGLFLMDFPLVGKRLKFADFAPLSWHFSFNQQYPLAEEMVRGRVETFMSFLFAPSETGEIPASDAELAEYVRVFSRPQVLHAGFELYRTWGQDEIDNTEFQDSPLTIPVRMLTTVGFAPITLPALQDAAPQAIGSAVPDVGHHLVHEAPDHVLAEINAFFSIP</sequence>
<evidence type="ECO:0000256" key="2">
    <source>
        <dbReference type="SAM" id="MobiDB-lite"/>
    </source>
</evidence>
<keyword evidence="1 4" id="KW-0378">Hydrolase</keyword>
<reference evidence="4 5" key="1">
    <citation type="submission" date="2020-06" db="EMBL/GenBank/DDBJ databases">
        <title>Genome mining for natural products.</title>
        <authorList>
            <person name="Zhang B."/>
            <person name="Shi J."/>
            <person name="Ge H."/>
        </authorList>
    </citation>
    <scope>NUCLEOTIDE SEQUENCE [LARGE SCALE GENOMIC DNA]</scope>
    <source>
        <strain evidence="4 5">NA02069</strain>
    </source>
</reference>
<dbReference type="PANTHER" id="PTHR43329">
    <property type="entry name" value="EPOXIDE HYDROLASE"/>
    <property type="match status" value="1"/>
</dbReference>
<name>A0A7I0NSS6_STRCX</name>
<evidence type="ECO:0000256" key="1">
    <source>
        <dbReference type="ARBA" id="ARBA00022801"/>
    </source>
</evidence>
<dbReference type="SUPFAM" id="SSF53474">
    <property type="entry name" value="alpha/beta-Hydrolases"/>
    <property type="match status" value="1"/>
</dbReference>
<protein>
    <submittedName>
        <fullName evidence="4">Alpha/beta hydrolase</fullName>
    </submittedName>
</protein>
<dbReference type="RefSeq" id="WP_176573815.1">
    <property type="nucleotide sequence ID" value="NZ_CP056041.1"/>
</dbReference>
<dbReference type="InterPro" id="IPR000639">
    <property type="entry name" value="Epox_hydrolase-like"/>
</dbReference>
<dbReference type="Gene3D" id="3.40.50.1820">
    <property type="entry name" value="alpha/beta hydrolase"/>
    <property type="match status" value="1"/>
</dbReference>
<feature type="domain" description="AB hydrolase-1" evidence="3">
    <location>
        <begin position="58"/>
        <end position="178"/>
    </location>
</feature>